<dbReference type="RefSeq" id="XP_040724636.1">
    <property type="nucleotide sequence ID" value="XM_040869573.1"/>
</dbReference>
<keyword evidence="2" id="KW-0732">Signal</keyword>
<comment type="caution">
    <text evidence="3">The sequence shown here is derived from an EMBL/GenBank/DDBJ whole genome shotgun (WGS) entry which is preliminary data.</text>
</comment>
<feature type="compositionally biased region" description="Polar residues" evidence="1">
    <location>
        <begin position="98"/>
        <end position="118"/>
    </location>
</feature>
<feature type="signal peptide" evidence="2">
    <location>
        <begin position="1"/>
        <end position="18"/>
    </location>
</feature>
<feature type="compositionally biased region" description="Basic and acidic residues" evidence="1">
    <location>
        <begin position="214"/>
        <end position="232"/>
    </location>
</feature>
<gene>
    <name evidence="3" type="ORF">BCR37DRAFT_380881</name>
</gene>
<name>A0A1Y2FAS9_PROLT</name>
<feature type="region of interest" description="Disordered" evidence="1">
    <location>
        <begin position="62"/>
        <end position="82"/>
    </location>
</feature>
<feature type="chain" id="PRO_5012485985" evidence="2">
    <location>
        <begin position="19"/>
        <end position="232"/>
    </location>
</feature>
<dbReference type="EMBL" id="MCFI01000012">
    <property type="protein sequence ID" value="ORY80991.1"/>
    <property type="molecule type" value="Genomic_DNA"/>
</dbReference>
<evidence type="ECO:0000256" key="1">
    <source>
        <dbReference type="SAM" id="MobiDB-lite"/>
    </source>
</evidence>
<feature type="region of interest" description="Disordered" evidence="1">
    <location>
        <begin position="98"/>
        <end position="119"/>
    </location>
</feature>
<feature type="non-terminal residue" evidence="3">
    <location>
        <position position="232"/>
    </location>
</feature>
<proteinExistence type="predicted"/>
<evidence type="ECO:0000313" key="3">
    <source>
        <dbReference type="EMBL" id="ORY80991.1"/>
    </source>
</evidence>
<evidence type="ECO:0000256" key="2">
    <source>
        <dbReference type="SAM" id="SignalP"/>
    </source>
</evidence>
<feature type="compositionally biased region" description="Polar residues" evidence="1">
    <location>
        <begin position="62"/>
        <end position="80"/>
    </location>
</feature>
<keyword evidence="4" id="KW-1185">Reference proteome</keyword>
<dbReference type="Proteomes" id="UP000193685">
    <property type="component" value="Unassembled WGS sequence"/>
</dbReference>
<reference evidence="3 4" key="1">
    <citation type="submission" date="2016-07" db="EMBL/GenBank/DDBJ databases">
        <title>Pervasive Adenine N6-methylation of Active Genes in Fungi.</title>
        <authorList>
            <consortium name="DOE Joint Genome Institute"/>
            <person name="Mondo S.J."/>
            <person name="Dannebaum R.O."/>
            <person name="Kuo R.C."/>
            <person name="Labutti K."/>
            <person name="Haridas S."/>
            <person name="Kuo A."/>
            <person name="Salamov A."/>
            <person name="Ahrendt S.R."/>
            <person name="Lipzen A."/>
            <person name="Sullivan W."/>
            <person name="Andreopoulos W.B."/>
            <person name="Clum A."/>
            <person name="Lindquist E."/>
            <person name="Daum C."/>
            <person name="Ramamoorthy G.K."/>
            <person name="Gryganskyi A."/>
            <person name="Culley D."/>
            <person name="Magnuson J.K."/>
            <person name="James T.Y."/>
            <person name="O'Malley M.A."/>
            <person name="Stajich J.E."/>
            <person name="Spatafora J.W."/>
            <person name="Visel A."/>
            <person name="Grigoriev I.V."/>
        </authorList>
    </citation>
    <scope>NUCLEOTIDE SEQUENCE [LARGE SCALE GENOMIC DNA]</scope>
    <source>
        <strain evidence="3 4">12-1054</strain>
    </source>
</reference>
<dbReference type="GeneID" id="63786172"/>
<sequence>MSPFIYAFVLSFWFFATAVRPEMLRVACSKMPWTRHTSPLTPLTGSSPQFVEKSAPSISLSKITTNTTREGTSVATSSPSIDKRLSSASIDKGCASFTVQEDTPASPLQSPSSDTSTRVDAATPMLEDIESAGEIQIASVVPINESWPEVPGTAVQVPEASSPRANIARHSFRPRRVSAVLGLQPPLSPERTGPLPPIPQRLSDGSRPVLSLNPRKESTALPLVDREPSSND</sequence>
<organism evidence="3 4">
    <name type="scientific">Protomyces lactucae-debilis</name>
    <dbReference type="NCBI Taxonomy" id="2754530"/>
    <lineage>
        <taxon>Eukaryota</taxon>
        <taxon>Fungi</taxon>
        <taxon>Dikarya</taxon>
        <taxon>Ascomycota</taxon>
        <taxon>Taphrinomycotina</taxon>
        <taxon>Taphrinomycetes</taxon>
        <taxon>Taphrinales</taxon>
        <taxon>Protomycetaceae</taxon>
        <taxon>Protomyces</taxon>
    </lineage>
</organism>
<dbReference type="AlphaFoldDB" id="A0A1Y2FAS9"/>
<evidence type="ECO:0000313" key="4">
    <source>
        <dbReference type="Proteomes" id="UP000193685"/>
    </source>
</evidence>
<protein>
    <submittedName>
        <fullName evidence="3">Uncharacterized protein</fullName>
    </submittedName>
</protein>
<accession>A0A1Y2FAS9</accession>
<feature type="region of interest" description="Disordered" evidence="1">
    <location>
        <begin position="183"/>
        <end position="232"/>
    </location>
</feature>